<evidence type="ECO:0000313" key="3">
    <source>
        <dbReference type="Proteomes" id="UP000645610"/>
    </source>
</evidence>
<comment type="caution">
    <text evidence="2">The sequence shown here is derived from an EMBL/GenBank/DDBJ whole genome shotgun (WGS) entry which is preliminary data.</text>
</comment>
<name>A0A931BQI1_9BACT</name>
<dbReference type="AlphaFoldDB" id="A0A931BQI1"/>
<accession>A0A931BQI1</accession>
<keyword evidence="1" id="KW-0732">Signal</keyword>
<proteinExistence type="predicted"/>
<gene>
    <name evidence="2" type="ORF">I2I01_18995</name>
</gene>
<dbReference type="Proteomes" id="UP000645610">
    <property type="component" value="Unassembled WGS sequence"/>
</dbReference>
<organism evidence="2 3">
    <name type="scientific">Hymenobacter properus</name>
    <dbReference type="NCBI Taxonomy" id="2791026"/>
    <lineage>
        <taxon>Bacteria</taxon>
        <taxon>Pseudomonadati</taxon>
        <taxon>Bacteroidota</taxon>
        <taxon>Cytophagia</taxon>
        <taxon>Cytophagales</taxon>
        <taxon>Hymenobacteraceae</taxon>
        <taxon>Hymenobacter</taxon>
    </lineage>
</organism>
<dbReference type="PANTHER" id="PTHR37841">
    <property type="entry name" value="GLR2918 PROTEIN"/>
    <property type="match status" value="1"/>
</dbReference>
<dbReference type="EMBL" id="JADQDP010000004">
    <property type="protein sequence ID" value="MBF9143740.1"/>
    <property type="molecule type" value="Genomic_DNA"/>
</dbReference>
<protein>
    <submittedName>
        <fullName evidence="2">WG repeat-containing protein</fullName>
    </submittedName>
</protein>
<dbReference type="PANTHER" id="PTHR37841:SF1">
    <property type="entry name" value="DUF3298 DOMAIN-CONTAINING PROTEIN"/>
    <property type="match status" value="1"/>
</dbReference>
<evidence type="ECO:0000313" key="2">
    <source>
        <dbReference type="EMBL" id="MBF9143740.1"/>
    </source>
</evidence>
<dbReference type="InterPro" id="IPR032774">
    <property type="entry name" value="WG_beta_rep"/>
</dbReference>
<dbReference type="Pfam" id="PF14903">
    <property type="entry name" value="WG_beta_rep"/>
    <property type="match status" value="2"/>
</dbReference>
<evidence type="ECO:0000256" key="1">
    <source>
        <dbReference type="SAM" id="SignalP"/>
    </source>
</evidence>
<feature type="signal peptide" evidence="1">
    <location>
        <begin position="1"/>
        <end position="22"/>
    </location>
</feature>
<feature type="chain" id="PRO_5038095408" evidence="1">
    <location>
        <begin position="23"/>
        <end position="610"/>
    </location>
</feature>
<keyword evidence="3" id="KW-1185">Reference proteome</keyword>
<sequence length="610" mass="67530">MRFKFWCLLLSSVLWRLPVVQAQECGLLGINESYGLRHKRDDNGKWGVLDERNVLIIPFTYEFTNPMTPDLIKVTMSPGAVKMWGAIDRQGKQVLPMEYDELEAAGCQHLQGRKDGITYLFNAQGRVLYKEAGTLRFEMYPGLHRLVVSKLHLDPVHPSAIISAVLDTRTFSPAVPASTLVGEAGANQLFATVVPNLKQQPVRKLLPFFMVPYRNQSSNGVQPLHRITDVQGHTLVDSVIGYSYATTQSVVFINRSLGSPEIVTDTLLRPIKWLSGKYAFVQPTGPGNRWWLVGSREKFGVLDGTGKVVVPIKYKGEGFDYVGNNWFRLHTRNRGDTDFTFISTANRVVDLPGYYLEGSSSELGAHPFVVKNRTTYKAGIFDLREGFIVPARYDALVPTADGVVFFQGDSAGYMDRRGRITLLTSNCQSLSTFTNGYAVCGKLVPNASRDQFPSAQIIYTTHAYPVAVQYAYMDATGKLLTGYFDWVGPFKDGYAMVIKNNETFMINAKGHKVQAANGGLLVSYFAAGVAVAKLNGTYTLVNKAGKPVLPGPYNAITTERISQPNSTIFTKDHRGNHMLALEVPKLEDGAVEVVTMNNQKQRVKLAGANQ</sequence>
<reference evidence="2 3" key="1">
    <citation type="submission" date="2020-11" db="EMBL/GenBank/DDBJ databases">
        <authorList>
            <person name="Kim M.K."/>
        </authorList>
    </citation>
    <scope>NUCLEOTIDE SEQUENCE [LARGE SCALE GENOMIC DNA]</scope>
    <source>
        <strain evidence="2 3">BT439</strain>
    </source>
</reference>
<dbReference type="RefSeq" id="WP_196288079.1">
    <property type="nucleotide sequence ID" value="NZ_JADQDP010000004.1"/>
</dbReference>